<proteinExistence type="predicted"/>
<protein>
    <submittedName>
        <fullName evidence="1">DUF6477 family protein</fullName>
    </submittedName>
</protein>
<reference evidence="1" key="1">
    <citation type="submission" date="2022-10" db="EMBL/GenBank/DDBJ databases">
        <authorList>
            <person name="Yue Y."/>
        </authorList>
    </citation>
    <scope>NUCLEOTIDE SEQUENCE</scope>
    <source>
        <strain evidence="1">Z654</strain>
    </source>
</reference>
<evidence type="ECO:0000313" key="1">
    <source>
        <dbReference type="EMBL" id="MCV6824408.1"/>
    </source>
</evidence>
<sequence>MNDIKSMLKMLHRPRILIRAARHGLRDYNRTRDLKRLLRLEQIPSSGQALITLINEERALENKRKSGEASYSVMRHIEVLVALMGEAQLYTQSDEIPRSHLRVVG</sequence>
<dbReference type="AlphaFoldDB" id="A0AAE3J0R9"/>
<keyword evidence="2" id="KW-1185">Reference proteome</keyword>
<name>A0AAE3J0R9_9RHOB</name>
<dbReference type="RefSeq" id="WP_263953217.1">
    <property type="nucleotide sequence ID" value="NZ_JAOYFC010000001.1"/>
</dbReference>
<dbReference type="Pfam" id="PF20083">
    <property type="entry name" value="DUF6477"/>
    <property type="match status" value="1"/>
</dbReference>
<accession>A0AAE3J0R9</accession>
<gene>
    <name evidence="1" type="ORF">OH136_07540</name>
</gene>
<organism evidence="1 2">
    <name type="scientific">Halocynthiibacter halioticoli</name>
    <dbReference type="NCBI Taxonomy" id="2986804"/>
    <lineage>
        <taxon>Bacteria</taxon>
        <taxon>Pseudomonadati</taxon>
        <taxon>Pseudomonadota</taxon>
        <taxon>Alphaproteobacteria</taxon>
        <taxon>Rhodobacterales</taxon>
        <taxon>Paracoccaceae</taxon>
        <taxon>Halocynthiibacter</taxon>
    </lineage>
</organism>
<dbReference type="Proteomes" id="UP001208041">
    <property type="component" value="Unassembled WGS sequence"/>
</dbReference>
<dbReference type="EMBL" id="JAOYFC010000001">
    <property type="protein sequence ID" value="MCV6824408.1"/>
    <property type="molecule type" value="Genomic_DNA"/>
</dbReference>
<dbReference type="InterPro" id="IPR045516">
    <property type="entry name" value="DUF6477"/>
</dbReference>
<evidence type="ECO:0000313" key="2">
    <source>
        <dbReference type="Proteomes" id="UP001208041"/>
    </source>
</evidence>
<comment type="caution">
    <text evidence="1">The sequence shown here is derived from an EMBL/GenBank/DDBJ whole genome shotgun (WGS) entry which is preliminary data.</text>
</comment>